<dbReference type="AlphaFoldDB" id="A0A4S8PE29"/>
<name>A0A4S8PE29_9ACTN</name>
<sequence>MLRGFTTITYFAQDLDAASAWYAELLGVEPYFTVPGGYVEFRVGDYQHELGIAKGDFAPHDMDAAPGGAVMNWHVDDLDAAIERVTAMGAKEYEPKTVRGEGFVTASFVDPFGNVLGLMYNRHYLDVLAAKEA</sequence>
<dbReference type="RefSeq" id="WP_136531158.1">
    <property type="nucleotide sequence ID" value="NZ_STGX01000014.1"/>
</dbReference>
<dbReference type="InterPro" id="IPR029068">
    <property type="entry name" value="Glyas_Bleomycin-R_OHBP_Dase"/>
</dbReference>
<dbReference type="OrthoDB" id="4548523at2"/>
<evidence type="ECO:0000313" key="2">
    <source>
        <dbReference type="EMBL" id="THV26529.1"/>
    </source>
</evidence>
<dbReference type="InterPro" id="IPR004360">
    <property type="entry name" value="Glyas_Fos-R_dOase_dom"/>
</dbReference>
<dbReference type="Gene3D" id="3.10.180.10">
    <property type="entry name" value="2,3-Dihydroxybiphenyl 1,2-Dioxygenase, domain 1"/>
    <property type="match status" value="1"/>
</dbReference>
<feature type="domain" description="VOC" evidence="1">
    <location>
        <begin position="4"/>
        <end position="121"/>
    </location>
</feature>
<dbReference type="InterPro" id="IPR037523">
    <property type="entry name" value="VOC_core"/>
</dbReference>
<evidence type="ECO:0000313" key="3">
    <source>
        <dbReference type="Proteomes" id="UP000305792"/>
    </source>
</evidence>
<dbReference type="Proteomes" id="UP000305792">
    <property type="component" value="Unassembled WGS sequence"/>
</dbReference>
<dbReference type="PROSITE" id="PS51819">
    <property type="entry name" value="VOC"/>
    <property type="match status" value="1"/>
</dbReference>
<proteinExistence type="predicted"/>
<accession>A0A4S8PE29</accession>
<evidence type="ECO:0000259" key="1">
    <source>
        <dbReference type="PROSITE" id="PS51819"/>
    </source>
</evidence>
<protein>
    <submittedName>
        <fullName evidence="2">VOC family protein</fullName>
    </submittedName>
</protein>
<dbReference type="Pfam" id="PF00903">
    <property type="entry name" value="Glyoxalase"/>
    <property type="match status" value="1"/>
</dbReference>
<reference evidence="2 3" key="1">
    <citation type="journal article" date="2018" name="Int. J. Syst. Evol. Microbiol.">
        <title>Glycomyces paridis sp. nov., isolated from the medicinal plant Paris polyphylla.</title>
        <authorList>
            <person name="Fang X.M."/>
            <person name="Bai J.L."/>
            <person name="Su J."/>
            <person name="Zhao L.L."/>
            <person name="Liu H.Y."/>
            <person name="Ma B.P."/>
            <person name="Zhang Y.Q."/>
            <person name="Yu L.Y."/>
        </authorList>
    </citation>
    <scope>NUCLEOTIDE SEQUENCE [LARGE SCALE GENOMIC DNA]</scope>
    <source>
        <strain evidence="2 3">CPCC 204357</strain>
    </source>
</reference>
<dbReference type="SUPFAM" id="SSF54593">
    <property type="entry name" value="Glyoxalase/Bleomycin resistance protein/Dihydroxybiphenyl dioxygenase"/>
    <property type="match status" value="1"/>
</dbReference>
<keyword evidence="3" id="KW-1185">Reference proteome</keyword>
<organism evidence="2 3">
    <name type="scientific">Glycomyces paridis</name>
    <dbReference type="NCBI Taxonomy" id="2126555"/>
    <lineage>
        <taxon>Bacteria</taxon>
        <taxon>Bacillati</taxon>
        <taxon>Actinomycetota</taxon>
        <taxon>Actinomycetes</taxon>
        <taxon>Glycomycetales</taxon>
        <taxon>Glycomycetaceae</taxon>
        <taxon>Glycomyces</taxon>
    </lineage>
</organism>
<comment type="caution">
    <text evidence="2">The sequence shown here is derived from an EMBL/GenBank/DDBJ whole genome shotgun (WGS) entry which is preliminary data.</text>
</comment>
<dbReference type="EMBL" id="STGX01000014">
    <property type="protein sequence ID" value="THV26529.1"/>
    <property type="molecule type" value="Genomic_DNA"/>
</dbReference>
<gene>
    <name evidence="2" type="ORF">E9998_18410</name>
</gene>